<dbReference type="InterPro" id="IPR036645">
    <property type="entry name" value="Elafin-like_sf"/>
</dbReference>
<accession>A0ABM5G4W2</accession>
<dbReference type="Gene3D" id="4.10.75.10">
    <property type="entry name" value="Elafin-like"/>
    <property type="match status" value="2"/>
</dbReference>
<evidence type="ECO:0000313" key="7">
    <source>
        <dbReference type="Proteomes" id="UP001652642"/>
    </source>
</evidence>
<dbReference type="SUPFAM" id="SSF57256">
    <property type="entry name" value="Elafin-like"/>
    <property type="match status" value="2"/>
</dbReference>
<dbReference type="InterPro" id="IPR008197">
    <property type="entry name" value="WAP_dom"/>
</dbReference>
<organism evidence="7 8">
    <name type="scientific">Pogona vitticeps</name>
    <name type="common">central bearded dragon</name>
    <dbReference type="NCBI Taxonomy" id="103695"/>
    <lineage>
        <taxon>Eukaryota</taxon>
        <taxon>Metazoa</taxon>
        <taxon>Chordata</taxon>
        <taxon>Craniata</taxon>
        <taxon>Vertebrata</taxon>
        <taxon>Euteleostomi</taxon>
        <taxon>Lepidosauria</taxon>
        <taxon>Squamata</taxon>
        <taxon>Bifurcata</taxon>
        <taxon>Unidentata</taxon>
        <taxon>Episquamata</taxon>
        <taxon>Toxicofera</taxon>
        <taxon>Iguania</taxon>
        <taxon>Acrodonta</taxon>
        <taxon>Agamidae</taxon>
        <taxon>Amphibolurinae</taxon>
        <taxon>Pogona</taxon>
    </lineage>
</organism>
<name>A0ABM5G4W2_9SAUR</name>
<evidence type="ECO:0000313" key="8">
    <source>
        <dbReference type="RefSeq" id="XP_072852681.1"/>
    </source>
</evidence>
<sequence>MKASGLLLLLFLGLLTIWAELPPASGQTVTLGECPKPPDVGICVHMCESDDFCGPGERCCSTGCGRVCTKVVKASLGECPKPIGDGACVEMCENDDSCGPGERCCSNGCGHVCTKVVKGSG</sequence>
<gene>
    <name evidence="8" type="primary">LOC140706455</name>
</gene>
<keyword evidence="1" id="KW-0929">Antimicrobial</keyword>
<dbReference type="Proteomes" id="UP001652642">
    <property type="component" value="Chromosome 4"/>
</dbReference>
<evidence type="ECO:0000256" key="4">
    <source>
        <dbReference type="ARBA" id="ARBA00035122"/>
    </source>
</evidence>
<evidence type="ECO:0000256" key="1">
    <source>
        <dbReference type="ARBA" id="ARBA00022529"/>
    </source>
</evidence>
<dbReference type="PROSITE" id="PS51390">
    <property type="entry name" value="WAP"/>
    <property type="match status" value="2"/>
</dbReference>
<evidence type="ECO:0000256" key="2">
    <source>
        <dbReference type="ARBA" id="ARBA00022729"/>
    </source>
</evidence>
<feature type="domain" description="WAP" evidence="6">
    <location>
        <begin position="72"/>
        <end position="117"/>
    </location>
</feature>
<reference evidence="8" key="1">
    <citation type="submission" date="2025-08" db="UniProtKB">
        <authorList>
            <consortium name="RefSeq"/>
        </authorList>
    </citation>
    <scope>IDENTIFICATION</scope>
</reference>
<feature type="chain" id="PRO_5046844985" evidence="5">
    <location>
        <begin position="27"/>
        <end position="121"/>
    </location>
</feature>
<dbReference type="PANTHER" id="PTHR19441">
    <property type="entry name" value="WHEY ACDIC PROTEIN WAP"/>
    <property type="match status" value="1"/>
</dbReference>
<dbReference type="PANTHER" id="PTHR19441:SF95">
    <property type="entry name" value="PERLWAPIN ISOFORM X1"/>
    <property type="match status" value="1"/>
</dbReference>
<keyword evidence="7" id="KW-1185">Reference proteome</keyword>
<proteinExistence type="inferred from homology"/>
<keyword evidence="2 5" id="KW-0732">Signal</keyword>
<protein>
    <submittedName>
        <fullName evidence="8">Nigwaprin-a-like</fullName>
    </submittedName>
</protein>
<dbReference type="RefSeq" id="XP_072852681.1">
    <property type="nucleotide sequence ID" value="XM_072996580.1"/>
</dbReference>
<comment type="similarity">
    <text evidence="4">Belongs to the venom waprin family.</text>
</comment>
<dbReference type="InterPro" id="IPR050514">
    <property type="entry name" value="WAP_four-disulfide_core"/>
</dbReference>
<feature type="signal peptide" evidence="5">
    <location>
        <begin position="1"/>
        <end position="26"/>
    </location>
</feature>
<dbReference type="GeneID" id="140706455"/>
<evidence type="ECO:0000256" key="3">
    <source>
        <dbReference type="ARBA" id="ARBA00023022"/>
    </source>
</evidence>
<evidence type="ECO:0000259" key="6">
    <source>
        <dbReference type="PROSITE" id="PS51390"/>
    </source>
</evidence>
<dbReference type="Pfam" id="PF00095">
    <property type="entry name" value="WAP"/>
    <property type="match status" value="2"/>
</dbReference>
<dbReference type="SMART" id="SM00217">
    <property type="entry name" value="WAP"/>
    <property type="match status" value="2"/>
</dbReference>
<feature type="domain" description="WAP" evidence="6">
    <location>
        <begin position="27"/>
        <end position="71"/>
    </location>
</feature>
<keyword evidence="3" id="KW-0044">Antibiotic</keyword>
<evidence type="ECO:0000256" key="5">
    <source>
        <dbReference type="SAM" id="SignalP"/>
    </source>
</evidence>